<name>F5YN75_TREPZ</name>
<reference evidence="4 5" key="2">
    <citation type="journal article" date="2011" name="ISME J.">
        <title>RNA-seq reveals cooperative metabolic interactions between two termite-gut spirochete species in co-culture.</title>
        <authorList>
            <person name="Rosenthal A.Z."/>
            <person name="Matson E.G."/>
            <person name="Eldar A."/>
            <person name="Leadbetter J.R."/>
        </authorList>
    </citation>
    <scope>NUCLEOTIDE SEQUENCE [LARGE SCALE GENOMIC DNA]</scope>
    <source>
        <strain evidence="5">ATCC BAA-887 / DSM 12427 / ZAS-2</strain>
    </source>
</reference>
<evidence type="ECO:0000256" key="1">
    <source>
        <dbReference type="ARBA" id="ARBA00022603"/>
    </source>
</evidence>
<dbReference type="GO" id="GO:0005829">
    <property type="term" value="C:cytosol"/>
    <property type="evidence" value="ECO:0007669"/>
    <property type="project" value="TreeGrafter"/>
</dbReference>
<dbReference type="Pfam" id="PF00588">
    <property type="entry name" value="SpoU_methylase"/>
    <property type="match status" value="1"/>
</dbReference>
<dbReference type="SUPFAM" id="SSF55315">
    <property type="entry name" value="L30e-like"/>
    <property type="match status" value="1"/>
</dbReference>
<dbReference type="InterPro" id="IPR001537">
    <property type="entry name" value="SpoU_MeTrfase"/>
</dbReference>
<evidence type="ECO:0000313" key="5">
    <source>
        <dbReference type="Proteomes" id="UP000009223"/>
    </source>
</evidence>
<dbReference type="Gene3D" id="3.40.1280.10">
    <property type="match status" value="1"/>
</dbReference>
<dbReference type="InterPro" id="IPR004441">
    <property type="entry name" value="rRNA_MeTrfase_TrmH"/>
</dbReference>
<keyword evidence="1 4" id="KW-0489">Methyltransferase</keyword>
<dbReference type="InterPro" id="IPR029026">
    <property type="entry name" value="tRNA_m1G_MTases_N"/>
</dbReference>
<dbReference type="SUPFAM" id="SSF75217">
    <property type="entry name" value="alpha/beta knot"/>
    <property type="match status" value="1"/>
</dbReference>
<dbReference type="Pfam" id="PF08032">
    <property type="entry name" value="SpoU_sub_bind"/>
    <property type="match status" value="1"/>
</dbReference>
<dbReference type="PANTHER" id="PTHR46429:SF1">
    <property type="entry name" value="23S RRNA (GUANOSINE-2'-O-)-METHYLTRANSFERASE RLMB"/>
    <property type="match status" value="1"/>
</dbReference>
<dbReference type="OrthoDB" id="9794400at2"/>
<dbReference type="eggNOG" id="COG0566">
    <property type="taxonomic scope" value="Bacteria"/>
</dbReference>
<dbReference type="PANTHER" id="PTHR46429">
    <property type="entry name" value="23S RRNA (GUANOSINE-2'-O-)-METHYLTRANSFERASE RLMB"/>
    <property type="match status" value="1"/>
</dbReference>
<dbReference type="GO" id="GO:0003723">
    <property type="term" value="F:RNA binding"/>
    <property type="evidence" value="ECO:0007669"/>
    <property type="project" value="InterPro"/>
</dbReference>
<dbReference type="KEGG" id="tpi:TREPR_0301"/>
<gene>
    <name evidence="4" type="ordered locus">TREPR_0301</name>
</gene>
<dbReference type="Gene3D" id="3.30.1330.30">
    <property type="match status" value="1"/>
</dbReference>
<evidence type="ECO:0000256" key="2">
    <source>
        <dbReference type="ARBA" id="ARBA00022679"/>
    </source>
</evidence>
<feature type="domain" description="RNA 2-O ribose methyltransferase substrate binding" evidence="3">
    <location>
        <begin position="3"/>
        <end position="74"/>
    </location>
</feature>
<dbReference type="SMART" id="SM00967">
    <property type="entry name" value="SpoU_sub_bind"/>
    <property type="match status" value="1"/>
</dbReference>
<protein>
    <submittedName>
        <fullName evidence="4">RNA methyltransferase, TrmH family, group 3</fullName>
    </submittedName>
</protein>
<dbReference type="STRING" id="545694.TREPR_0301"/>
<keyword evidence="2 4" id="KW-0808">Transferase</keyword>
<dbReference type="GO" id="GO:0032259">
    <property type="term" value="P:methylation"/>
    <property type="evidence" value="ECO:0007669"/>
    <property type="project" value="UniProtKB-KW"/>
</dbReference>
<dbReference type="InterPro" id="IPR013123">
    <property type="entry name" value="SpoU_subst-bd"/>
</dbReference>
<evidence type="ECO:0000259" key="3">
    <source>
        <dbReference type="SMART" id="SM00967"/>
    </source>
</evidence>
<proteinExistence type="predicted"/>
<dbReference type="EMBL" id="CP001843">
    <property type="protein sequence ID" value="AEF85979.1"/>
    <property type="molecule type" value="Genomic_DNA"/>
</dbReference>
<organism evidence="4 5">
    <name type="scientific">Treponema primitia (strain ATCC BAA-887 / DSM 12427 / ZAS-2)</name>
    <dbReference type="NCBI Taxonomy" id="545694"/>
    <lineage>
        <taxon>Bacteria</taxon>
        <taxon>Pseudomonadati</taxon>
        <taxon>Spirochaetota</taxon>
        <taxon>Spirochaetia</taxon>
        <taxon>Spirochaetales</taxon>
        <taxon>Treponemataceae</taxon>
        <taxon>Treponema</taxon>
    </lineage>
</organism>
<dbReference type="HOGENOM" id="CLU_021322_0_1_12"/>
<dbReference type="Proteomes" id="UP000009223">
    <property type="component" value="Chromosome"/>
</dbReference>
<dbReference type="InterPro" id="IPR029064">
    <property type="entry name" value="Ribosomal_eL30-like_sf"/>
</dbReference>
<dbReference type="RefSeq" id="WP_015709694.1">
    <property type="nucleotide sequence ID" value="NC_015578.1"/>
</dbReference>
<dbReference type="GO" id="GO:0008173">
    <property type="term" value="F:RNA methyltransferase activity"/>
    <property type="evidence" value="ECO:0007669"/>
    <property type="project" value="InterPro"/>
</dbReference>
<reference evidence="5" key="1">
    <citation type="submission" date="2009-12" db="EMBL/GenBank/DDBJ databases">
        <title>Complete sequence of Treponema primitia strain ZAS-2.</title>
        <authorList>
            <person name="Tetu S.G."/>
            <person name="Matson E."/>
            <person name="Ren Q."/>
            <person name="Seshadri R."/>
            <person name="Elbourne L."/>
            <person name="Hassan K.A."/>
            <person name="Durkin A."/>
            <person name="Radune D."/>
            <person name="Mohamoud Y."/>
            <person name="Shay R."/>
            <person name="Jin S."/>
            <person name="Zhang X."/>
            <person name="Lucey K."/>
            <person name="Ballor N.R."/>
            <person name="Ottesen E."/>
            <person name="Rosenthal R."/>
            <person name="Allen A."/>
            <person name="Leadbetter J.R."/>
            <person name="Paulsen I.T."/>
        </authorList>
    </citation>
    <scope>NUCLEOTIDE SEQUENCE [LARGE SCALE GENOMIC DNA]</scope>
    <source>
        <strain evidence="5">ATCC BAA-887 / DSM 12427 / ZAS-2</strain>
    </source>
</reference>
<dbReference type="AlphaFoldDB" id="F5YN75"/>
<dbReference type="CDD" id="cd18103">
    <property type="entry name" value="SpoU-like_RlmB"/>
    <property type="match status" value="1"/>
</dbReference>
<accession>F5YN75</accession>
<evidence type="ECO:0000313" key="4">
    <source>
        <dbReference type="EMBL" id="AEF85979.1"/>
    </source>
</evidence>
<dbReference type="NCBIfam" id="TIGR00186">
    <property type="entry name" value="rRNA_methyl_3"/>
    <property type="match status" value="1"/>
</dbReference>
<dbReference type="GO" id="GO:0006396">
    <property type="term" value="P:RNA processing"/>
    <property type="evidence" value="ECO:0007669"/>
    <property type="project" value="InterPro"/>
</dbReference>
<dbReference type="InterPro" id="IPR029028">
    <property type="entry name" value="Alpha/beta_knot_MTases"/>
</dbReference>
<sequence length="241" mass="26063">MTYLTGFHAIEERIKSGGGAGPLLVAKAGPRAREIVDLAVDRKIQVNRVGTHELDRLAPDHRGIALYTEDVGAGNEASLEGFLTGLGEQKDALVVVLDEITDPHNYGAILRSCDQFGADLVITRHRRIAKHAETVAQTSAGAVSWVPVAETPNLPRAVEQLKEADFWVYGADMTGEAVWERDLRGRVAIILGGEGTGISRLLRENCDAMVAIPSKGRIDSLNVSVAAGVLFYELTRQRAKK</sequence>
<keyword evidence="5" id="KW-1185">Reference proteome</keyword>